<reference evidence="16" key="1">
    <citation type="submission" date="2023-10" db="EMBL/GenBank/DDBJ databases">
        <authorList>
            <person name="Chen Y."/>
            <person name="Shah S."/>
            <person name="Dougan E. K."/>
            <person name="Thang M."/>
            <person name="Chan C."/>
        </authorList>
    </citation>
    <scope>NUCLEOTIDE SEQUENCE [LARGE SCALE GENOMIC DNA]</scope>
</reference>
<comment type="pathway">
    <text evidence="3">Lipid metabolism.</text>
</comment>
<sequence>MVLSCRAHLAAINQSSPPPWFSQAGSGRGLSTGIARPRAASVRRGHLAHRAGRHLVGAARRLGRLPSRPRQPGPRERQMGPSAQPASAGASSTSVPPVQRLHYPRREFSQDPLGNLWDALVTFVLWHYLLWGFAGGVASLLVYVFCVGPRWSVSWLLFHAAVAAYVVQLVVWRPQNRAGVPSWLWHSFRFASVFESSLRYGDCTFIREMDPETEEAGTGARYLFAWAPHGIMGVCRGGSGSGNWAKMYPGVYGMWGSFGAAFYLPGIREFSFLTGCVDAGRKTLARVADTESIHLIPGGIREMLLTDPNSKVTRLCFRDRFGFVKLAWEKGLKLVPVFCFGEKFCYDKVLIRPAWLRKILLRNQLTGTGLVGRFGCTFLPKNDKKLGWVFGRSIDPKKFGSYEQMHAYFLDEMARLFETYKAEFDYGVDEVLEIVNTDFTEKLD</sequence>
<keyword evidence="5" id="KW-0444">Lipid biosynthesis</keyword>
<keyword evidence="13" id="KW-0012">Acyltransferase</keyword>
<dbReference type="InterPro" id="IPR007130">
    <property type="entry name" value="DAGAT"/>
</dbReference>
<comment type="similarity">
    <text evidence="4 14">Belongs to the diacylglycerol acyltransferase family.</text>
</comment>
<feature type="transmembrane region" description="Helical" evidence="14">
    <location>
        <begin position="153"/>
        <end position="172"/>
    </location>
</feature>
<dbReference type="PANTHER" id="PTHR12317">
    <property type="entry name" value="DIACYLGLYCEROL O-ACYLTRANSFERASE"/>
    <property type="match status" value="1"/>
</dbReference>
<evidence type="ECO:0000313" key="17">
    <source>
        <dbReference type="Proteomes" id="UP001189429"/>
    </source>
</evidence>
<evidence type="ECO:0000256" key="15">
    <source>
        <dbReference type="SAM" id="MobiDB-lite"/>
    </source>
</evidence>
<dbReference type="PANTHER" id="PTHR12317:SF0">
    <property type="entry name" value="ACYLTRANSFERASE"/>
    <property type="match status" value="1"/>
</dbReference>
<evidence type="ECO:0000256" key="6">
    <source>
        <dbReference type="ARBA" id="ARBA00022679"/>
    </source>
</evidence>
<keyword evidence="7 14" id="KW-0812">Transmembrane</keyword>
<keyword evidence="9 14" id="KW-0256">Endoplasmic reticulum</keyword>
<organism evidence="16 17">
    <name type="scientific">Prorocentrum cordatum</name>
    <dbReference type="NCBI Taxonomy" id="2364126"/>
    <lineage>
        <taxon>Eukaryota</taxon>
        <taxon>Sar</taxon>
        <taxon>Alveolata</taxon>
        <taxon>Dinophyceae</taxon>
        <taxon>Prorocentrales</taxon>
        <taxon>Prorocentraceae</taxon>
        <taxon>Prorocentrum</taxon>
    </lineage>
</organism>
<keyword evidence="6 14" id="KW-0808">Transferase</keyword>
<evidence type="ECO:0000256" key="12">
    <source>
        <dbReference type="ARBA" id="ARBA00023136"/>
    </source>
</evidence>
<evidence type="ECO:0000256" key="13">
    <source>
        <dbReference type="ARBA" id="ARBA00023315"/>
    </source>
</evidence>
<evidence type="ECO:0000256" key="7">
    <source>
        <dbReference type="ARBA" id="ARBA00022692"/>
    </source>
</evidence>
<protein>
    <recommendedName>
        <fullName evidence="14">Acyltransferase</fullName>
        <ecNumber evidence="14">2.3.1.-</ecNumber>
    </recommendedName>
</protein>
<evidence type="ECO:0000256" key="1">
    <source>
        <dbReference type="ARBA" id="ARBA00004477"/>
    </source>
</evidence>
<comment type="caution">
    <text evidence="16">The sequence shown here is derived from an EMBL/GenBank/DDBJ whole genome shotgun (WGS) entry which is preliminary data.</text>
</comment>
<evidence type="ECO:0000256" key="10">
    <source>
        <dbReference type="ARBA" id="ARBA00022989"/>
    </source>
</evidence>
<keyword evidence="8" id="KW-0319">Glycerol metabolism</keyword>
<evidence type="ECO:0000256" key="4">
    <source>
        <dbReference type="ARBA" id="ARBA00005420"/>
    </source>
</evidence>
<gene>
    <name evidence="16" type="ORF">PCOR1329_LOCUS30708</name>
</gene>
<keyword evidence="10 14" id="KW-1133">Transmembrane helix</keyword>
<keyword evidence="12 14" id="KW-0472">Membrane</keyword>
<comment type="pathway">
    <text evidence="2">Glycerolipid metabolism; triacylglycerol biosynthesis.</text>
</comment>
<evidence type="ECO:0000313" key="16">
    <source>
        <dbReference type="EMBL" id="CAK0832824.1"/>
    </source>
</evidence>
<keyword evidence="17" id="KW-1185">Reference proteome</keyword>
<feature type="compositionally biased region" description="Low complexity" evidence="15">
    <location>
        <begin position="80"/>
        <end position="92"/>
    </location>
</feature>
<feature type="region of interest" description="Disordered" evidence="15">
    <location>
        <begin position="61"/>
        <end position="96"/>
    </location>
</feature>
<accession>A0ABN9SLX3</accession>
<keyword evidence="11" id="KW-0443">Lipid metabolism</keyword>
<evidence type="ECO:0000256" key="2">
    <source>
        <dbReference type="ARBA" id="ARBA00004771"/>
    </source>
</evidence>
<dbReference type="Pfam" id="PF03982">
    <property type="entry name" value="DAGAT"/>
    <property type="match status" value="1"/>
</dbReference>
<evidence type="ECO:0000256" key="11">
    <source>
        <dbReference type="ARBA" id="ARBA00023098"/>
    </source>
</evidence>
<comment type="subcellular location">
    <subcellularLocation>
        <location evidence="1 14">Endoplasmic reticulum membrane</location>
        <topology evidence="1 14">Multi-pass membrane protein</topology>
    </subcellularLocation>
</comment>
<evidence type="ECO:0000256" key="8">
    <source>
        <dbReference type="ARBA" id="ARBA00022798"/>
    </source>
</evidence>
<dbReference type="EMBL" id="CAUYUJ010011891">
    <property type="protein sequence ID" value="CAK0832824.1"/>
    <property type="molecule type" value="Genomic_DNA"/>
</dbReference>
<proteinExistence type="inferred from homology"/>
<evidence type="ECO:0000256" key="14">
    <source>
        <dbReference type="RuleBase" id="RU367023"/>
    </source>
</evidence>
<dbReference type="EC" id="2.3.1.-" evidence="14"/>
<evidence type="ECO:0000256" key="5">
    <source>
        <dbReference type="ARBA" id="ARBA00022516"/>
    </source>
</evidence>
<name>A0ABN9SLX3_9DINO</name>
<evidence type="ECO:0000256" key="9">
    <source>
        <dbReference type="ARBA" id="ARBA00022824"/>
    </source>
</evidence>
<feature type="transmembrane region" description="Helical" evidence="14">
    <location>
        <begin position="125"/>
        <end position="146"/>
    </location>
</feature>
<dbReference type="Proteomes" id="UP001189429">
    <property type="component" value="Unassembled WGS sequence"/>
</dbReference>
<evidence type="ECO:0000256" key="3">
    <source>
        <dbReference type="ARBA" id="ARBA00005189"/>
    </source>
</evidence>